<evidence type="ECO:0000313" key="3">
    <source>
        <dbReference type="Proteomes" id="UP000609726"/>
    </source>
</evidence>
<keyword evidence="3" id="KW-1185">Reference proteome</keyword>
<dbReference type="Proteomes" id="UP000609726">
    <property type="component" value="Unassembled WGS sequence"/>
</dbReference>
<proteinExistence type="predicted"/>
<reference evidence="2 3" key="1">
    <citation type="submission" date="2019-10" db="EMBL/GenBank/DDBJ databases">
        <title>Taxonomy of Antarctic Massilia spp.: description of Massilia rubra sp. nov., Massilia aquatica sp. nov., Massilia mucilaginosa sp. nov., Massilia frigida sp. nov. isolated from streams, lakes and regoliths.</title>
        <authorList>
            <person name="Holochova P."/>
            <person name="Sedlacek I."/>
            <person name="Kralova S."/>
            <person name="Maslanova I."/>
            <person name="Busse H.-J."/>
            <person name="Stankova E."/>
            <person name="Vrbovska V."/>
            <person name="Kovarovic V."/>
            <person name="Bartak M."/>
            <person name="Svec P."/>
            <person name="Pantucek R."/>
        </authorList>
    </citation>
    <scope>NUCLEOTIDE SEQUENCE [LARGE SCALE GENOMIC DNA]</scope>
    <source>
        <strain evidence="2 3">CCM 8733</strain>
    </source>
</reference>
<dbReference type="RefSeq" id="WP_166878570.1">
    <property type="nucleotide sequence ID" value="NZ_WHJH01000024.1"/>
</dbReference>
<name>A0ABX0NVV7_9BURK</name>
<feature type="region of interest" description="Disordered" evidence="1">
    <location>
        <begin position="485"/>
        <end position="505"/>
    </location>
</feature>
<evidence type="ECO:0000256" key="1">
    <source>
        <dbReference type="SAM" id="MobiDB-lite"/>
    </source>
</evidence>
<dbReference type="EMBL" id="WHJH01000024">
    <property type="protein sequence ID" value="NHZ91101.1"/>
    <property type="molecule type" value="Genomic_DNA"/>
</dbReference>
<evidence type="ECO:0000313" key="2">
    <source>
        <dbReference type="EMBL" id="NHZ91101.1"/>
    </source>
</evidence>
<sequence length="797" mass="88271">MTTELGKFKEAYATMVVATYEPLILRWISGWTLRTVAGTVAKRMARADVMTRASGVSTAIQVASVQSAIRARRLPAESVLSDILKNARAGQAAYLQDDEVAGVAKLDITGFPRAVLYRGIIHPNGMTMQVTEAQKRRQESAADAEDIPTFVSGLAETRDLGFDLKGAQSRVYENMMVAAREAEPGQLGALLNKHLKDIGLYNFFPEFKIEEALSPIGIAHFYRQLYFNADEGFGPIEQAFTVAPLETLEVVYETVRKQIHEELLEMGLEQVSEAATEVKNTDEVSDKVSSMIQRDTSAAMSASTSGSIGVWQASASVSASFKNAGQRSREQTSRRLKEVTTRAAERITKTFKLTTRDVDELTTTNLTRRIIRNDSAAPVSYGLRRVLRRVRVKVQDLGPRLVWQLYVRTPGKGLARSKFVHFRESGPITVPNEPPGLSPRPIGGTDTGSTSSSLKFGPTYYVTLVVQPGADRKVTSVSIDSITDLEGGGKDDLAPSPRNDNQWGPGWDAAGSKFTKHIAILPGDSASVSISYTYAWEPADAVMAAWEKKRQEAVAAISEEQLSAKFAREKALITERSKIKARPAADLRKEERYEVMNRMVSHLFAHSNQGQDPSPLEIEFFHRFFDIEAMFTYTHPSWWKPRYTPVATGLERPAYEITAESEPAPLGSSLGWMIQLDGDDRRNEFINSPWVRVCLPIYPGREREAIEWLSKHIEGGDGYDIHSGPLSDLLGQVEQYRGQEERLGINGADYVTVDSTIGDESGDPTGPLKPENVYPVVQEYEVTVPTEGFVYDELKLV</sequence>
<accession>A0ABX0NVV7</accession>
<protein>
    <submittedName>
        <fullName evidence="2">Uncharacterized protein</fullName>
    </submittedName>
</protein>
<organism evidence="2 3">
    <name type="scientific">Massilia mucilaginosa</name>
    <dbReference type="NCBI Taxonomy" id="2609282"/>
    <lineage>
        <taxon>Bacteria</taxon>
        <taxon>Pseudomonadati</taxon>
        <taxon>Pseudomonadota</taxon>
        <taxon>Betaproteobacteria</taxon>
        <taxon>Burkholderiales</taxon>
        <taxon>Oxalobacteraceae</taxon>
        <taxon>Telluria group</taxon>
        <taxon>Massilia</taxon>
    </lineage>
</organism>
<feature type="region of interest" description="Disordered" evidence="1">
    <location>
        <begin position="425"/>
        <end position="451"/>
    </location>
</feature>
<comment type="caution">
    <text evidence="2">The sequence shown here is derived from an EMBL/GenBank/DDBJ whole genome shotgun (WGS) entry which is preliminary data.</text>
</comment>
<gene>
    <name evidence="2" type="ORF">F2P45_19060</name>
</gene>